<comment type="caution">
    <text evidence="2">The sequence shown here is derived from an EMBL/GenBank/DDBJ whole genome shotgun (WGS) entry which is preliminary data.</text>
</comment>
<evidence type="ECO:0000256" key="1">
    <source>
        <dbReference type="SAM" id="Phobius"/>
    </source>
</evidence>
<dbReference type="Proteomes" id="UP001500390">
    <property type="component" value="Unassembled WGS sequence"/>
</dbReference>
<dbReference type="RefSeq" id="WP_159903096.1">
    <property type="nucleotide sequence ID" value="NZ_BAABFX010000020.1"/>
</dbReference>
<name>A0ABP8JKN8_9MICO</name>
<keyword evidence="1" id="KW-0472">Membrane</keyword>
<feature type="transmembrane region" description="Helical" evidence="1">
    <location>
        <begin position="56"/>
        <end position="82"/>
    </location>
</feature>
<evidence type="ECO:0000313" key="3">
    <source>
        <dbReference type="Proteomes" id="UP001500390"/>
    </source>
</evidence>
<keyword evidence="1" id="KW-0812">Transmembrane</keyword>
<dbReference type="EMBL" id="BAABFX010000020">
    <property type="protein sequence ID" value="GAA4392097.1"/>
    <property type="molecule type" value="Genomic_DNA"/>
</dbReference>
<keyword evidence="1" id="KW-1133">Transmembrane helix</keyword>
<organism evidence="2 3">
    <name type="scientific">Ornithinibacter aureus</name>
    <dbReference type="NCBI Taxonomy" id="622664"/>
    <lineage>
        <taxon>Bacteria</taxon>
        <taxon>Bacillati</taxon>
        <taxon>Actinomycetota</taxon>
        <taxon>Actinomycetes</taxon>
        <taxon>Micrococcales</taxon>
        <taxon>Intrasporangiaceae</taxon>
        <taxon>Ornithinibacter</taxon>
    </lineage>
</organism>
<gene>
    <name evidence="2" type="ORF">GCM10023153_10750</name>
</gene>
<sequence length="103" mass="10203">MRSIELALQGAASVLMAGLIFGAGLPVVYALAMRALVTGSTVTEDASGHTTVHHTVLGRAVAGVLLAVIVGAVALGITMIAASGFGKTVSFSGDGILPTIVDK</sequence>
<keyword evidence="3" id="KW-1185">Reference proteome</keyword>
<feature type="transmembrane region" description="Helical" evidence="1">
    <location>
        <begin position="12"/>
        <end position="36"/>
    </location>
</feature>
<evidence type="ECO:0000313" key="2">
    <source>
        <dbReference type="EMBL" id="GAA4392097.1"/>
    </source>
</evidence>
<accession>A0ABP8JKN8</accession>
<reference evidence="3" key="1">
    <citation type="journal article" date="2019" name="Int. J. Syst. Evol. Microbiol.">
        <title>The Global Catalogue of Microorganisms (GCM) 10K type strain sequencing project: providing services to taxonomists for standard genome sequencing and annotation.</title>
        <authorList>
            <consortium name="The Broad Institute Genomics Platform"/>
            <consortium name="The Broad Institute Genome Sequencing Center for Infectious Disease"/>
            <person name="Wu L."/>
            <person name="Ma J."/>
        </authorList>
    </citation>
    <scope>NUCLEOTIDE SEQUENCE [LARGE SCALE GENOMIC DNA]</scope>
    <source>
        <strain evidence="3">JCM 17738</strain>
    </source>
</reference>
<protein>
    <submittedName>
        <fullName evidence="2">Uncharacterized protein</fullName>
    </submittedName>
</protein>
<proteinExistence type="predicted"/>